<dbReference type="GO" id="GO:0005634">
    <property type="term" value="C:nucleus"/>
    <property type="evidence" value="ECO:0007669"/>
    <property type="project" value="UniProtKB-SubCell"/>
</dbReference>
<evidence type="ECO:0000256" key="4">
    <source>
        <dbReference type="ARBA" id="ARBA00023163"/>
    </source>
</evidence>
<dbReference type="InterPro" id="IPR051089">
    <property type="entry name" value="prtT"/>
</dbReference>
<comment type="subcellular location">
    <subcellularLocation>
        <location evidence="1">Nucleus</location>
    </subcellularLocation>
</comment>
<dbReference type="Proteomes" id="UP001215712">
    <property type="component" value="Unassembled WGS sequence"/>
</dbReference>
<dbReference type="GO" id="GO:0000976">
    <property type="term" value="F:transcription cis-regulatory region binding"/>
    <property type="evidence" value="ECO:0007669"/>
    <property type="project" value="TreeGrafter"/>
</dbReference>
<dbReference type="EMBL" id="JAQJAN010000003">
    <property type="protein sequence ID" value="KAJ5733860.1"/>
    <property type="molecule type" value="Genomic_DNA"/>
</dbReference>
<evidence type="ECO:0000259" key="7">
    <source>
        <dbReference type="PROSITE" id="PS50048"/>
    </source>
</evidence>
<dbReference type="PANTHER" id="PTHR31845:SF10">
    <property type="entry name" value="ZN(II)2CYS6 TRANSCRIPTION FACTOR (EUROFUNG)"/>
    <property type="match status" value="1"/>
</dbReference>
<keyword evidence="2" id="KW-0805">Transcription regulation</keyword>
<feature type="compositionally biased region" description="Polar residues" evidence="6">
    <location>
        <begin position="96"/>
        <end position="105"/>
    </location>
</feature>
<reference evidence="8" key="2">
    <citation type="submission" date="2023-01" db="EMBL/GenBank/DDBJ databases">
        <authorList>
            <person name="Petersen C."/>
        </authorList>
    </citation>
    <scope>NUCLEOTIDE SEQUENCE</scope>
    <source>
        <strain evidence="8">IBT 17514</strain>
    </source>
</reference>
<dbReference type="SUPFAM" id="SSF57701">
    <property type="entry name" value="Zn2/Cys6 DNA-binding domain"/>
    <property type="match status" value="1"/>
</dbReference>
<dbReference type="GO" id="GO:0000981">
    <property type="term" value="F:DNA-binding transcription factor activity, RNA polymerase II-specific"/>
    <property type="evidence" value="ECO:0007669"/>
    <property type="project" value="InterPro"/>
</dbReference>
<dbReference type="CDD" id="cd00067">
    <property type="entry name" value="GAL4"/>
    <property type="match status" value="1"/>
</dbReference>
<dbReference type="InterPro" id="IPR001138">
    <property type="entry name" value="Zn2Cys6_DnaBD"/>
</dbReference>
<evidence type="ECO:0000313" key="9">
    <source>
        <dbReference type="Proteomes" id="UP001215712"/>
    </source>
</evidence>
<comment type="caution">
    <text evidence="8">The sequence shown here is derived from an EMBL/GenBank/DDBJ whole genome shotgun (WGS) entry which is preliminary data.</text>
</comment>
<evidence type="ECO:0000256" key="2">
    <source>
        <dbReference type="ARBA" id="ARBA00023015"/>
    </source>
</evidence>
<dbReference type="Gene3D" id="4.10.240.10">
    <property type="entry name" value="Zn(2)-C6 fungal-type DNA-binding domain"/>
    <property type="match status" value="1"/>
</dbReference>
<evidence type="ECO:0000256" key="5">
    <source>
        <dbReference type="ARBA" id="ARBA00023242"/>
    </source>
</evidence>
<evidence type="ECO:0000256" key="6">
    <source>
        <dbReference type="SAM" id="MobiDB-lite"/>
    </source>
</evidence>
<keyword evidence="5" id="KW-0539">Nucleus</keyword>
<keyword evidence="3" id="KW-0238">DNA-binding</keyword>
<accession>A0AAD6HSB2</accession>
<dbReference type="SMART" id="SM00066">
    <property type="entry name" value="GAL4"/>
    <property type="match status" value="1"/>
</dbReference>
<evidence type="ECO:0000313" key="8">
    <source>
        <dbReference type="EMBL" id="KAJ5733860.1"/>
    </source>
</evidence>
<dbReference type="PANTHER" id="PTHR31845">
    <property type="entry name" value="FINGER DOMAIN PROTEIN, PUTATIVE-RELATED"/>
    <property type="match status" value="1"/>
</dbReference>
<feature type="region of interest" description="Disordered" evidence="6">
    <location>
        <begin position="95"/>
        <end position="118"/>
    </location>
</feature>
<dbReference type="InterPro" id="IPR036864">
    <property type="entry name" value="Zn2-C6_fun-type_DNA-bd_sf"/>
</dbReference>
<dbReference type="PROSITE" id="PS00463">
    <property type="entry name" value="ZN2_CY6_FUNGAL_1"/>
    <property type="match status" value="1"/>
</dbReference>
<dbReference type="AlphaFoldDB" id="A0AAD6HSB2"/>
<reference evidence="8" key="1">
    <citation type="journal article" date="2023" name="IMA Fungus">
        <title>Comparative genomic study of the Penicillium genus elucidates a diverse pangenome and 15 lateral gene transfer events.</title>
        <authorList>
            <person name="Petersen C."/>
            <person name="Sorensen T."/>
            <person name="Nielsen M.R."/>
            <person name="Sondergaard T.E."/>
            <person name="Sorensen J.L."/>
            <person name="Fitzpatrick D.A."/>
            <person name="Frisvad J.C."/>
            <person name="Nielsen K.L."/>
        </authorList>
    </citation>
    <scope>NUCLEOTIDE SEQUENCE</scope>
    <source>
        <strain evidence="8">IBT 17514</strain>
    </source>
</reference>
<gene>
    <name evidence="8" type="ORF">N7493_002646</name>
</gene>
<evidence type="ECO:0000256" key="3">
    <source>
        <dbReference type="ARBA" id="ARBA00023125"/>
    </source>
</evidence>
<keyword evidence="9" id="KW-1185">Reference proteome</keyword>
<dbReference type="PROSITE" id="PS50048">
    <property type="entry name" value="ZN2_CY6_FUNGAL_2"/>
    <property type="match status" value="1"/>
</dbReference>
<feature type="domain" description="Zn(2)-C6 fungal-type" evidence="7">
    <location>
        <begin position="12"/>
        <end position="41"/>
    </location>
</feature>
<proteinExistence type="predicted"/>
<keyword evidence="4" id="KW-0804">Transcription</keyword>
<evidence type="ECO:0000256" key="1">
    <source>
        <dbReference type="ARBA" id="ARBA00004123"/>
    </source>
</evidence>
<dbReference type="GO" id="GO:0008270">
    <property type="term" value="F:zinc ion binding"/>
    <property type="evidence" value="ECO:0007669"/>
    <property type="project" value="InterPro"/>
</dbReference>
<name>A0AAD6HSB2_9EURO</name>
<sequence>MNDASGARMPKACRTCAKAKVRCEPQADGTCKRCRRLNKDCNDQAPGSHRRPKSNKNLFIFIGVISDCIQSEVSALEAKLDRMVELLAASEKSVKDLQSNTSHSPEPSPAMHDNQPATRLSDQEGDALLGIFRTRMVPLFPFIVVPPHITAAQLRREKPFLYLNITMIACQDAPRQRAIVKTIKQYISDNIVAYGEHSLDILQGLLAHVAWFISVPRLPEGHPAEMPGSWQENIDLGPRAHVQISAQMDVFLQLAIGQLISLNLNQGIAALKNLDRPLSYVRATDFQPNQIPARTLEEQRAYLGCYYLSVMLTTCMRDMEPVRFTKYTHECCQELGQVNEAPTDSYLVQLVRVMHLANRIHRGVSFDEIDSPNLSAPLVLAIRSHQVELDHLKKSFSSDPSYSANLSVHYNVVEILLYRISLSEHFSDVSYGDHPTTRLDLLYRCLEATKSFFLDFHSLPLGYLVFFPLTFLGQFGQAMVTLSRLTLFQGDNIGWDRTYVQSILDFDKVADKMLERFQDARDLFNQEKRDLQLSAEQPEIVQRLSTRMEIMKEVHRKRREALEQKHQQAPPELLDLSYITNMPFDIFFPYGNYGEMPSSLAPSEYF</sequence>
<organism evidence="8 9">
    <name type="scientific">Penicillium malachiteum</name>
    <dbReference type="NCBI Taxonomy" id="1324776"/>
    <lineage>
        <taxon>Eukaryota</taxon>
        <taxon>Fungi</taxon>
        <taxon>Dikarya</taxon>
        <taxon>Ascomycota</taxon>
        <taxon>Pezizomycotina</taxon>
        <taxon>Eurotiomycetes</taxon>
        <taxon>Eurotiomycetidae</taxon>
        <taxon>Eurotiales</taxon>
        <taxon>Aspergillaceae</taxon>
        <taxon>Penicillium</taxon>
    </lineage>
</organism>
<protein>
    <recommendedName>
        <fullName evidence="7">Zn(2)-C6 fungal-type domain-containing protein</fullName>
    </recommendedName>
</protein>